<comment type="caution">
    <text evidence="2">The sequence shown here is derived from an EMBL/GenBank/DDBJ whole genome shotgun (WGS) entry which is preliminary data.</text>
</comment>
<accession>A0A9P8G0C6</accession>
<feature type="compositionally biased region" description="Basic and acidic residues" evidence="1">
    <location>
        <begin position="69"/>
        <end position="81"/>
    </location>
</feature>
<feature type="non-terminal residue" evidence="2">
    <location>
        <position position="1"/>
    </location>
</feature>
<dbReference type="Proteomes" id="UP000729357">
    <property type="component" value="Unassembled WGS sequence"/>
</dbReference>
<protein>
    <submittedName>
        <fullName evidence="2">Uncharacterized protein</fullName>
    </submittedName>
</protein>
<keyword evidence="3" id="KW-1185">Reference proteome</keyword>
<organism evidence="2 3">
    <name type="scientific">Aureobasidium melanogenum</name>
    <name type="common">Aureobasidium pullulans var. melanogenum</name>
    <dbReference type="NCBI Taxonomy" id="46634"/>
    <lineage>
        <taxon>Eukaryota</taxon>
        <taxon>Fungi</taxon>
        <taxon>Dikarya</taxon>
        <taxon>Ascomycota</taxon>
        <taxon>Pezizomycotina</taxon>
        <taxon>Dothideomycetes</taxon>
        <taxon>Dothideomycetidae</taxon>
        <taxon>Dothideales</taxon>
        <taxon>Saccotheciaceae</taxon>
        <taxon>Aureobasidium</taxon>
    </lineage>
</organism>
<reference evidence="2" key="1">
    <citation type="journal article" date="2021" name="J Fungi (Basel)">
        <title>Virulence traits and population genomics of the black yeast Aureobasidium melanogenum.</title>
        <authorList>
            <person name="Cernosa A."/>
            <person name="Sun X."/>
            <person name="Gostincar C."/>
            <person name="Fang C."/>
            <person name="Gunde-Cimerman N."/>
            <person name="Song Z."/>
        </authorList>
    </citation>
    <scope>NUCLEOTIDE SEQUENCE</scope>
    <source>
        <strain evidence="2">EXF-9298</strain>
    </source>
</reference>
<dbReference type="EMBL" id="JAHFXS010000170">
    <property type="protein sequence ID" value="KAG9988161.1"/>
    <property type="molecule type" value="Genomic_DNA"/>
</dbReference>
<gene>
    <name evidence="2" type="ORF">KCU98_g2819</name>
</gene>
<proteinExistence type="predicted"/>
<reference evidence="2" key="2">
    <citation type="submission" date="2021-08" db="EMBL/GenBank/DDBJ databases">
        <authorList>
            <person name="Gostincar C."/>
            <person name="Sun X."/>
            <person name="Song Z."/>
            <person name="Gunde-Cimerman N."/>
        </authorList>
    </citation>
    <scope>NUCLEOTIDE SEQUENCE</scope>
    <source>
        <strain evidence="2">EXF-9298</strain>
    </source>
</reference>
<feature type="region of interest" description="Disordered" evidence="1">
    <location>
        <begin position="69"/>
        <end position="93"/>
    </location>
</feature>
<evidence type="ECO:0000256" key="1">
    <source>
        <dbReference type="SAM" id="MobiDB-lite"/>
    </source>
</evidence>
<evidence type="ECO:0000313" key="3">
    <source>
        <dbReference type="Proteomes" id="UP000729357"/>
    </source>
</evidence>
<evidence type="ECO:0000313" key="2">
    <source>
        <dbReference type="EMBL" id="KAG9988161.1"/>
    </source>
</evidence>
<sequence>MSTDMIRVSNGARYVRASRAVAGRSAADFDDKRKVLLDVTSNKKKSFMVSILFSNDEVKWIHISEGSDFVRSDRPHHRDTASNDDDMDSAVPDSEDMKRLHFELLLADYKAQTIDTSSENPSATGSVLTGDHLFVAHLVEDRVQCASESSDCGTGSEKMAR</sequence>
<name>A0A9P8G0C6_AURME</name>
<dbReference type="AlphaFoldDB" id="A0A9P8G0C6"/>